<dbReference type="AlphaFoldDB" id="A0A231H608"/>
<keyword evidence="4" id="KW-1185">Reference proteome</keyword>
<feature type="region of interest" description="Disordered" evidence="1">
    <location>
        <begin position="122"/>
        <end position="185"/>
    </location>
</feature>
<feature type="compositionally biased region" description="Low complexity" evidence="1">
    <location>
        <begin position="128"/>
        <end position="168"/>
    </location>
</feature>
<name>A0A231H608_9NOCA</name>
<feature type="signal peptide" evidence="2">
    <location>
        <begin position="1"/>
        <end position="32"/>
    </location>
</feature>
<keyword evidence="3" id="KW-0449">Lipoprotein</keyword>
<evidence type="ECO:0000313" key="4">
    <source>
        <dbReference type="Proteomes" id="UP000215506"/>
    </source>
</evidence>
<dbReference type="EMBL" id="NGAF01000006">
    <property type="protein sequence ID" value="OXR44443.1"/>
    <property type="molecule type" value="Genomic_DNA"/>
</dbReference>
<gene>
    <name evidence="3" type="primary">lpqE</name>
    <name evidence="3" type="ORF">B7C42_03232</name>
</gene>
<feature type="chain" id="PRO_5011237342" evidence="2">
    <location>
        <begin position="33"/>
        <end position="242"/>
    </location>
</feature>
<dbReference type="PROSITE" id="PS51318">
    <property type="entry name" value="TAT"/>
    <property type="match status" value="1"/>
</dbReference>
<sequence>MTALKATTASNVTKVSRRAIAVAALATGAALALSGCGAGQISQTAGQVPAVNGSAATVGNVALRDVRILLPQSEEYTNAKGGKSVVAFSAINEGSSKTDQLVSITTDLGQVKITPATPELAPGQTVVAASPEAAKAAQGGAENASPTTGAAQPTSPAATPTPEHSASPRQEGAGSPDQPADPNAHPILVEITGLSKDIVPGLTYGVTFNFKNAGTVQVQVPVDAGPDTPRHEGATVAEHGGH</sequence>
<dbReference type="Pfam" id="PF04314">
    <property type="entry name" value="PCuAC"/>
    <property type="match status" value="2"/>
</dbReference>
<dbReference type="RefSeq" id="WP_051041834.1">
    <property type="nucleotide sequence ID" value="NZ_JAAXOR010000006.1"/>
</dbReference>
<dbReference type="InterPro" id="IPR036182">
    <property type="entry name" value="PCuAC_sf"/>
</dbReference>
<evidence type="ECO:0000256" key="2">
    <source>
        <dbReference type="SAM" id="SignalP"/>
    </source>
</evidence>
<evidence type="ECO:0000256" key="1">
    <source>
        <dbReference type="SAM" id="MobiDB-lite"/>
    </source>
</evidence>
<organism evidence="3 4">
    <name type="scientific">Nocardia cerradoensis</name>
    <dbReference type="NCBI Taxonomy" id="85688"/>
    <lineage>
        <taxon>Bacteria</taxon>
        <taxon>Bacillati</taxon>
        <taxon>Actinomycetota</taxon>
        <taxon>Actinomycetes</taxon>
        <taxon>Mycobacteriales</taxon>
        <taxon>Nocardiaceae</taxon>
        <taxon>Nocardia</taxon>
    </lineage>
</organism>
<keyword evidence="2" id="KW-0732">Signal</keyword>
<evidence type="ECO:0000313" key="3">
    <source>
        <dbReference type="EMBL" id="OXR44443.1"/>
    </source>
</evidence>
<reference evidence="3 4" key="1">
    <citation type="submission" date="2017-07" db="EMBL/GenBank/DDBJ databases">
        <title>First draft Genome Sequence of Nocardia cerradoensis isolated from human infection.</title>
        <authorList>
            <person name="Carrasco G."/>
        </authorList>
    </citation>
    <scope>NUCLEOTIDE SEQUENCE [LARGE SCALE GENOMIC DNA]</scope>
    <source>
        <strain evidence="3 4">CNM20130759</strain>
    </source>
</reference>
<dbReference type="Gene3D" id="2.60.40.1890">
    <property type="entry name" value="PCu(A)C copper chaperone"/>
    <property type="match status" value="1"/>
</dbReference>
<accession>A0A231H608</accession>
<dbReference type="InterPro" id="IPR006311">
    <property type="entry name" value="TAT_signal"/>
</dbReference>
<dbReference type="Proteomes" id="UP000215506">
    <property type="component" value="Unassembled WGS sequence"/>
</dbReference>
<feature type="compositionally biased region" description="Basic and acidic residues" evidence="1">
    <location>
        <begin position="228"/>
        <end position="242"/>
    </location>
</feature>
<proteinExistence type="predicted"/>
<comment type="caution">
    <text evidence="3">The sequence shown here is derived from an EMBL/GenBank/DDBJ whole genome shotgun (WGS) entry which is preliminary data.</text>
</comment>
<dbReference type="InterPro" id="IPR007410">
    <property type="entry name" value="LpqE-like"/>
</dbReference>
<protein>
    <submittedName>
        <fullName evidence="3">Putative lipoprotein LpqE</fullName>
    </submittedName>
</protein>
<feature type="region of interest" description="Disordered" evidence="1">
    <location>
        <begin position="222"/>
        <end position="242"/>
    </location>
</feature>